<gene>
    <name evidence="1" type="ORF">Adt_25207</name>
</gene>
<evidence type="ECO:0000313" key="1">
    <source>
        <dbReference type="EMBL" id="KAL2499657.1"/>
    </source>
</evidence>
<comment type="caution">
    <text evidence="1">The sequence shown here is derived from an EMBL/GenBank/DDBJ whole genome shotgun (WGS) entry which is preliminary data.</text>
</comment>
<evidence type="ECO:0000313" key="2">
    <source>
        <dbReference type="Proteomes" id="UP001604336"/>
    </source>
</evidence>
<dbReference type="EMBL" id="JBFOLK010000007">
    <property type="protein sequence ID" value="KAL2499657.1"/>
    <property type="molecule type" value="Genomic_DNA"/>
</dbReference>
<dbReference type="Proteomes" id="UP001604336">
    <property type="component" value="Unassembled WGS sequence"/>
</dbReference>
<organism evidence="1 2">
    <name type="scientific">Abeliophyllum distichum</name>
    <dbReference type="NCBI Taxonomy" id="126358"/>
    <lineage>
        <taxon>Eukaryota</taxon>
        <taxon>Viridiplantae</taxon>
        <taxon>Streptophyta</taxon>
        <taxon>Embryophyta</taxon>
        <taxon>Tracheophyta</taxon>
        <taxon>Spermatophyta</taxon>
        <taxon>Magnoliopsida</taxon>
        <taxon>eudicotyledons</taxon>
        <taxon>Gunneridae</taxon>
        <taxon>Pentapetalae</taxon>
        <taxon>asterids</taxon>
        <taxon>lamiids</taxon>
        <taxon>Lamiales</taxon>
        <taxon>Oleaceae</taxon>
        <taxon>Forsythieae</taxon>
        <taxon>Abeliophyllum</taxon>
    </lineage>
</organism>
<dbReference type="AlphaFoldDB" id="A0ABD1SIZ5"/>
<dbReference type="PANTHER" id="PTHR46407">
    <property type="entry name" value="OS02G0208700 PROTEIN"/>
    <property type="match status" value="1"/>
</dbReference>
<keyword evidence="2" id="KW-1185">Reference proteome</keyword>
<proteinExistence type="predicted"/>
<accession>A0ABD1SIZ5</accession>
<sequence>MGCALFNLIKRNSTYPCYKRREMNTLAYRLTVFEPERGYWIELPPVPGYSDGLPMFCQLVGARLNLVVMGGLKPVTWEVSNSVYISTFLPLKFQSPFLEI</sequence>
<name>A0ABD1SIZ5_9LAMI</name>
<protein>
    <submittedName>
        <fullName evidence="1">F-box/kelch-repeat protein</fullName>
    </submittedName>
</protein>
<reference evidence="2" key="1">
    <citation type="submission" date="2024-07" db="EMBL/GenBank/DDBJ databases">
        <title>Two chromosome-level genome assemblies of Korean endemic species Abeliophyllum distichum and Forsythia ovata (Oleaceae).</title>
        <authorList>
            <person name="Jang H."/>
        </authorList>
    </citation>
    <scope>NUCLEOTIDE SEQUENCE [LARGE SCALE GENOMIC DNA]</scope>
</reference>
<dbReference type="InterPro" id="IPR044595">
    <property type="entry name" value="KMD1-4"/>
</dbReference>
<dbReference type="PANTHER" id="PTHR46407:SF3">
    <property type="entry name" value="OS02G0208700 PROTEIN"/>
    <property type="match status" value="1"/>
</dbReference>